<feature type="region of interest" description="Disordered" evidence="1">
    <location>
        <begin position="161"/>
        <end position="456"/>
    </location>
</feature>
<evidence type="ECO:0000313" key="2">
    <source>
        <dbReference type="EMBL" id="KAG8623296.1"/>
    </source>
</evidence>
<dbReference type="AlphaFoldDB" id="A0A8K0PBD6"/>
<accession>A0A8K0PBD6</accession>
<name>A0A8K0PBD6_9PEZI</name>
<organism evidence="2 3">
    <name type="scientific">Elsinoe batatas</name>
    <dbReference type="NCBI Taxonomy" id="2601811"/>
    <lineage>
        <taxon>Eukaryota</taxon>
        <taxon>Fungi</taxon>
        <taxon>Dikarya</taxon>
        <taxon>Ascomycota</taxon>
        <taxon>Pezizomycotina</taxon>
        <taxon>Dothideomycetes</taxon>
        <taxon>Dothideomycetidae</taxon>
        <taxon>Myriangiales</taxon>
        <taxon>Elsinoaceae</taxon>
        <taxon>Elsinoe</taxon>
    </lineage>
</organism>
<feature type="compositionally biased region" description="Polar residues" evidence="1">
    <location>
        <begin position="211"/>
        <end position="226"/>
    </location>
</feature>
<proteinExistence type="predicted"/>
<feature type="region of interest" description="Disordered" evidence="1">
    <location>
        <begin position="104"/>
        <end position="147"/>
    </location>
</feature>
<feature type="compositionally biased region" description="Basic and acidic residues" evidence="1">
    <location>
        <begin position="327"/>
        <end position="342"/>
    </location>
</feature>
<dbReference type="EMBL" id="JAESVG020000010">
    <property type="protein sequence ID" value="KAG8623296.1"/>
    <property type="molecule type" value="Genomic_DNA"/>
</dbReference>
<reference evidence="2" key="1">
    <citation type="submission" date="2021-07" db="EMBL/GenBank/DDBJ databases">
        <title>Elsinoe batatas strain:CRI-CJ2 Genome sequencing and assembly.</title>
        <authorList>
            <person name="Huang L."/>
        </authorList>
    </citation>
    <scope>NUCLEOTIDE SEQUENCE</scope>
    <source>
        <strain evidence="2">CRI-CJ2</strain>
    </source>
</reference>
<evidence type="ECO:0000313" key="3">
    <source>
        <dbReference type="Proteomes" id="UP000809789"/>
    </source>
</evidence>
<dbReference type="OrthoDB" id="5421971at2759"/>
<protein>
    <submittedName>
        <fullName evidence="2">Uncharacterized protein</fullName>
    </submittedName>
</protein>
<dbReference type="Proteomes" id="UP000809789">
    <property type="component" value="Unassembled WGS sequence"/>
</dbReference>
<feature type="compositionally biased region" description="Polar residues" evidence="1">
    <location>
        <begin position="409"/>
        <end position="419"/>
    </location>
</feature>
<feature type="compositionally biased region" description="Basic and acidic residues" evidence="1">
    <location>
        <begin position="375"/>
        <end position="388"/>
    </location>
</feature>
<feature type="compositionally biased region" description="Basic residues" evidence="1">
    <location>
        <begin position="275"/>
        <end position="300"/>
    </location>
</feature>
<feature type="compositionally biased region" description="Polar residues" evidence="1">
    <location>
        <begin position="389"/>
        <end position="401"/>
    </location>
</feature>
<feature type="compositionally biased region" description="Polar residues" evidence="1">
    <location>
        <begin position="359"/>
        <end position="374"/>
    </location>
</feature>
<sequence length="456" mass="50478">MYRRNDPRFRRTLNEISQTIESANETAQARVYVFGQEYINPCFSGVLSCFRPCLDNCCAGRDQRGNKTRGRGRAELNFDFYDDWEEDEADGLLGWDDEEYDGFFSGPGSYGATQQQPARQRAMSYGTRRDARGRRGSNPGAEEHPSYFGFLGKLTGKLGQGKGLRYKPSAAGLQEHPGASKKHAESESEPLMTDDSDVDAVGRRKRPGRNRSGTIASQQTTSSFSSRGDIFPSEDEDDAVMLDDEFAMVLERRNTGTGSGPEDGSSGIISSNNSKRPRLGSRKSTRSRSSRNTPRSKRSSRAPSSGSPTRAEMIDPEPVMIPTLNELKQEEEQARLEEEAALHRRRSAAQKLAEERGLSATNSPTSIRTPTARSTPERQSSHHQEDLQRMSQIENAVSSIATIRPPTTPSRASSALDLQSSKDDFGEFEDSPSIRQAPTEEPESPSFEAARLPRFS</sequence>
<evidence type="ECO:0000256" key="1">
    <source>
        <dbReference type="SAM" id="MobiDB-lite"/>
    </source>
</evidence>
<feature type="compositionally biased region" description="Low complexity" evidence="1">
    <location>
        <begin position="264"/>
        <end position="274"/>
    </location>
</feature>
<gene>
    <name evidence="2" type="ORF">KVT40_008272</name>
</gene>
<keyword evidence="3" id="KW-1185">Reference proteome</keyword>
<comment type="caution">
    <text evidence="2">The sequence shown here is derived from an EMBL/GenBank/DDBJ whole genome shotgun (WGS) entry which is preliminary data.</text>
</comment>
<feature type="compositionally biased region" description="Acidic residues" evidence="1">
    <location>
        <begin position="232"/>
        <end position="246"/>
    </location>
</feature>